<feature type="compositionally biased region" description="Basic and acidic residues" evidence="1">
    <location>
        <begin position="99"/>
        <end position="118"/>
    </location>
</feature>
<feature type="region of interest" description="Disordered" evidence="1">
    <location>
        <begin position="154"/>
        <end position="193"/>
    </location>
</feature>
<protein>
    <submittedName>
        <fullName evidence="2">Uncharacterized protein</fullName>
    </submittedName>
</protein>
<evidence type="ECO:0000256" key="1">
    <source>
        <dbReference type="SAM" id="MobiDB-lite"/>
    </source>
</evidence>
<dbReference type="AlphaFoldDB" id="A0A2N1JAI4"/>
<feature type="compositionally biased region" description="Acidic residues" evidence="1">
    <location>
        <begin position="326"/>
        <end position="336"/>
    </location>
</feature>
<name>A0A2N1JAI4_9BASI</name>
<feature type="region of interest" description="Disordered" evidence="1">
    <location>
        <begin position="309"/>
        <end position="338"/>
    </location>
</feature>
<feature type="region of interest" description="Disordered" evidence="1">
    <location>
        <begin position="99"/>
        <end position="134"/>
    </location>
</feature>
<feature type="region of interest" description="Disordered" evidence="1">
    <location>
        <begin position="267"/>
        <end position="295"/>
    </location>
</feature>
<feature type="compositionally biased region" description="Acidic residues" evidence="1">
    <location>
        <begin position="160"/>
        <end position="174"/>
    </location>
</feature>
<accession>A0A2N1JAI4</accession>
<evidence type="ECO:0000313" key="2">
    <source>
        <dbReference type="EMBL" id="PKI83512.1"/>
    </source>
</evidence>
<dbReference type="EMBL" id="KZ454991">
    <property type="protein sequence ID" value="PKI83512.1"/>
    <property type="molecule type" value="Genomic_DNA"/>
</dbReference>
<reference evidence="2 3" key="1">
    <citation type="submission" date="2017-10" db="EMBL/GenBank/DDBJ databases">
        <title>A novel species of cold-tolerant Malassezia isolated from bats.</title>
        <authorList>
            <person name="Lorch J.M."/>
            <person name="Palmer J.M."/>
            <person name="Vanderwolf K.J."/>
            <person name="Schmidt K.Z."/>
            <person name="Verant M.L."/>
            <person name="Weller T.J."/>
            <person name="Blehert D.S."/>
        </authorList>
    </citation>
    <scope>NUCLEOTIDE SEQUENCE [LARGE SCALE GENOMIC DNA]</scope>
    <source>
        <strain evidence="2 3">NWHC:44797-103</strain>
    </source>
</reference>
<proteinExistence type="predicted"/>
<keyword evidence="3" id="KW-1185">Reference proteome</keyword>
<feature type="region of interest" description="Disordered" evidence="1">
    <location>
        <begin position="491"/>
        <end position="513"/>
    </location>
</feature>
<feature type="region of interest" description="Disordered" evidence="1">
    <location>
        <begin position="426"/>
        <end position="448"/>
    </location>
</feature>
<feature type="compositionally biased region" description="Basic and acidic residues" evidence="1">
    <location>
        <begin position="428"/>
        <end position="442"/>
    </location>
</feature>
<evidence type="ECO:0000313" key="3">
    <source>
        <dbReference type="Proteomes" id="UP000232875"/>
    </source>
</evidence>
<dbReference type="Proteomes" id="UP000232875">
    <property type="component" value="Unassembled WGS sequence"/>
</dbReference>
<sequence>MALDQPASPGQGLCFQKRAVPPKLPFFAEETCAPGMKVGGMPARRVSLLTEKMRLSLPLQAPKSPVGDTCSGILKHSPQEAHKDNEKESTKPCAKTHFAEPAKPVREKTRSKSHDTYPHLHRNNARPRLPSTMSCERRRSISFVEPTIQRGRAHCATFSDSEESVSDRDSDDEASLGSEPDQESTSWPVQDRTLTASQPLDTFLLSERNVQLLRRGSLVFAKSPSEVKVSRLQSGSHARRRMLMSPACLSSTSSSATNLFESQLHSSACGSDEMPSSGSLKSSVAASDEEPVHHRGSFRVCSPHLVKEPSVRHRSLSPMPLFNNAEESEVTEESENESGYLDPCMVWANESVKENGAAEDAADVRAVMDAPMPVRHRCSSGGTRRHTILHSLMATEPDKCTAMDLAHATGTDELILAAEMLLMNQSPDTHDTDGLKPDSDDGRSDEDTDTLLYSVCNVKDGPSPPRSLAFRRECRTLSYTKGNMLHSFAARQRAQDGTAHRSAHDPSASRASN</sequence>
<feature type="compositionally biased region" description="Low complexity" evidence="1">
    <location>
        <begin position="276"/>
        <end position="286"/>
    </location>
</feature>
<organism evidence="2 3">
    <name type="scientific">Malassezia vespertilionis</name>
    <dbReference type="NCBI Taxonomy" id="2020962"/>
    <lineage>
        <taxon>Eukaryota</taxon>
        <taxon>Fungi</taxon>
        <taxon>Dikarya</taxon>
        <taxon>Basidiomycota</taxon>
        <taxon>Ustilaginomycotina</taxon>
        <taxon>Malasseziomycetes</taxon>
        <taxon>Malasseziales</taxon>
        <taxon>Malasseziaceae</taxon>
        <taxon>Malassezia</taxon>
    </lineage>
</organism>
<feature type="compositionally biased region" description="Polar residues" evidence="1">
    <location>
        <begin position="183"/>
        <end position="193"/>
    </location>
</feature>
<gene>
    <name evidence="2" type="ORF">MVES_002466</name>
</gene>